<dbReference type="InterPro" id="IPR016047">
    <property type="entry name" value="M23ase_b-sheet_dom"/>
</dbReference>
<evidence type="ECO:0000313" key="7">
    <source>
        <dbReference type="Proteomes" id="UP000094463"/>
    </source>
</evidence>
<dbReference type="SUPFAM" id="SSF57997">
    <property type="entry name" value="Tropomyosin"/>
    <property type="match status" value="1"/>
</dbReference>
<dbReference type="Gene3D" id="6.10.250.3150">
    <property type="match status" value="1"/>
</dbReference>
<protein>
    <submittedName>
        <fullName evidence="6">Peptidase, M23 superfamily</fullName>
    </submittedName>
</protein>
<feature type="compositionally biased region" description="Basic and acidic residues" evidence="2">
    <location>
        <begin position="246"/>
        <end position="255"/>
    </location>
</feature>
<dbReference type="OrthoDB" id="9805070at2"/>
<dbReference type="GO" id="GO:0004222">
    <property type="term" value="F:metalloendopeptidase activity"/>
    <property type="evidence" value="ECO:0007669"/>
    <property type="project" value="TreeGrafter"/>
</dbReference>
<dbReference type="PATRIC" id="fig|632773.3.peg.3059"/>
<dbReference type="EMBL" id="CP012502">
    <property type="protein sequence ID" value="AOM84247.1"/>
    <property type="molecule type" value="Genomic_DNA"/>
</dbReference>
<dbReference type="Gene3D" id="2.70.70.10">
    <property type="entry name" value="Glucose Permease (Domain IIA)"/>
    <property type="match status" value="1"/>
</dbReference>
<sequence>MNERGKSGFILIVVVLAMMMVGVVQADEVSEIEQDIETYQEQKQQKSRETEEANQKLEEIEAKINQAYDEFQELDEEAAKTESDIEETERDKAQTEEEISALQIKIEELEERIAERDKLLKDRVRSMYQANGSLDYVEVILGASNFSDFIERISALHSIAKQDRNLLDEHIDDQKALETAQDELEEAALRLENQIEELADLLEDIEQQLKEKEDIVANLEEQKIDTENFIVSNEEEMAIVESQEAAAKEELEQAKARQQSAQGGSGALQWPTPGRTVTSSYGPRTHPVHGTEGFHYGIDISRNGGTTITAAEEGTVIGARYMSGYGNTILISHAIGNQTVTTLYAHLASIDVKQGQRVSRGEKIGVMGTTGVSTGIHLHFEVHEGGWNGQKSNSVNPLNYLN</sequence>
<feature type="domain" description="Peptidoglycan hydrolase PcsB coiled-coil" evidence="5">
    <location>
        <begin position="106"/>
        <end position="179"/>
    </location>
</feature>
<dbReference type="InterPro" id="IPR011055">
    <property type="entry name" value="Dup_hybrid_motif"/>
</dbReference>
<accession>A0A1D7QZ04</accession>
<dbReference type="InterPro" id="IPR050570">
    <property type="entry name" value="Cell_wall_metabolism_enzyme"/>
</dbReference>
<dbReference type="RefSeq" id="WP_069366144.1">
    <property type="nucleotide sequence ID" value="NZ_CP012502.1"/>
</dbReference>
<dbReference type="CDD" id="cd12797">
    <property type="entry name" value="M23_peptidase"/>
    <property type="match status" value="1"/>
</dbReference>
<evidence type="ECO:0000256" key="2">
    <source>
        <dbReference type="SAM" id="MobiDB-lite"/>
    </source>
</evidence>
<dbReference type="STRING" id="632773.BBEV_2922"/>
<evidence type="ECO:0000256" key="3">
    <source>
        <dbReference type="SAM" id="SignalP"/>
    </source>
</evidence>
<keyword evidence="1 3" id="KW-0732">Signal</keyword>
<organism evidence="6 7">
    <name type="scientific">Salisediminibacterium beveridgei</name>
    <dbReference type="NCBI Taxonomy" id="632773"/>
    <lineage>
        <taxon>Bacteria</taxon>
        <taxon>Bacillati</taxon>
        <taxon>Bacillota</taxon>
        <taxon>Bacilli</taxon>
        <taxon>Bacillales</taxon>
        <taxon>Bacillaceae</taxon>
        <taxon>Salisediminibacterium</taxon>
    </lineage>
</organism>
<feature type="region of interest" description="Disordered" evidence="2">
    <location>
        <begin position="244"/>
        <end position="281"/>
    </location>
</feature>
<proteinExistence type="predicted"/>
<dbReference type="Pfam" id="PF24568">
    <property type="entry name" value="CC_PcsB"/>
    <property type="match status" value="1"/>
</dbReference>
<dbReference type="KEGG" id="bbev:BBEV_2922"/>
<feature type="region of interest" description="Disordered" evidence="2">
    <location>
        <begin position="77"/>
        <end position="97"/>
    </location>
</feature>
<dbReference type="InterPro" id="IPR057309">
    <property type="entry name" value="PcsB_CC"/>
</dbReference>
<gene>
    <name evidence="6" type="ORF">BBEV_2922</name>
</gene>
<evidence type="ECO:0000256" key="1">
    <source>
        <dbReference type="ARBA" id="ARBA00022729"/>
    </source>
</evidence>
<feature type="signal peptide" evidence="3">
    <location>
        <begin position="1"/>
        <end position="26"/>
    </location>
</feature>
<evidence type="ECO:0000313" key="6">
    <source>
        <dbReference type="EMBL" id="AOM84247.1"/>
    </source>
</evidence>
<feature type="chain" id="PRO_5009099188" evidence="3">
    <location>
        <begin position="27"/>
        <end position="402"/>
    </location>
</feature>
<name>A0A1D7QZ04_9BACI</name>
<dbReference type="AlphaFoldDB" id="A0A1D7QZ04"/>
<dbReference type="SUPFAM" id="SSF51261">
    <property type="entry name" value="Duplicated hybrid motif"/>
    <property type="match status" value="1"/>
</dbReference>
<keyword evidence="7" id="KW-1185">Reference proteome</keyword>
<dbReference type="Proteomes" id="UP000094463">
    <property type="component" value="Chromosome"/>
</dbReference>
<feature type="compositionally biased region" description="Basic and acidic residues" evidence="2">
    <location>
        <begin position="77"/>
        <end position="95"/>
    </location>
</feature>
<feature type="domain" description="M23ase beta-sheet core" evidence="4">
    <location>
        <begin position="294"/>
        <end position="388"/>
    </location>
</feature>
<evidence type="ECO:0000259" key="5">
    <source>
        <dbReference type="Pfam" id="PF24568"/>
    </source>
</evidence>
<dbReference type="PANTHER" id="PTHR21666">
    <property type="entry name" value="PEPTIDASE-RELATED"/>
    <property type="match status" value="1"/>
</dbReference>
<evidence type="ECO:0000259" key="4">
    <source>
        <dbReference type="Pfam" id="PF01551"/>
    </source>
</evidence>
<dbReference type="Pfam" id="PF01551">
    <property type="entry name" value="Peptidase_M23"/>
    <property type="match status" value="1"/>
</dbReference>
<reference evidence="6 7" key="1">
    <citation type="submission" date="2015-08" db="EMBL/GenBank/DDBJ databases">
        <title>The complete genome sequence of Bacillus beveridgei MLTeJB.</title>
        <authorList>
            <person name="Hanson T.E."/>
            <person name="Mesa C."/>
            <person name="Basesman S.M."/>
            <person name="Oremland R.S."/>
        </authorList>
    </citation>
    <scope>NUCLEOTIDE SEQUENCE [LARGE SCALE GENOMIC DNA]</scope>
    <source>
        <strain evidence="6 7">MLTeJB</strain>
    </source>
</reference>
<dbReference type="PANTHER" id="PTHR21666:SF270">
    <property type="entry name" value="MUREIN HYDROLASE ACTIVATOR ENVC"/>
    <property type="match status" value="1"/>
</dbReference>